<gene>
    <name evidence="1" type="ORF">IFM46972_11045</name>
</gene>
<organism evidence="1 2">
    <name type="scientific">Aspergillus udagawae</name>
    <dbReference type="NCBI Taxonomy" id="91492"/>
    <lineage>
        <taxon>Eukaryota</taxon>
        <taxon>Fungi</taxon>
        <taxon>Dikarya</taxon>
        <taxon>Ascomycota</taxon>
        <taxon>Pezizomycotina</taxon>
        <taxon>Eurotiomycetes</taxon>
        <taxon>Eurotiomycetidae</taxon>
        <taxon>Eurotiales</taxon>
        <taxon>Aspergillaceae</taxon>
        <taxon>Aspergillus</taxon>
        <taxon>Aspergillus subgen. Fumigati</taxon>
    </lineage>
</organism>
<protein>
    <submittedName>
        <fullName evidence="1">Uncharacterized protein</fullName>
    </submittedName>
</protein>
<name>A0A8H3SFN9_9EURO</name>
<dbReference type="Pfam" id="PF11204">
    <property type="entry name" value="DUF2985"/>
    <property type="match status" value="1"/>
</dbReference>
<evidence type="ECO:0000313" key="2">
    <source>
        <dbReference type="Proteomes" id="UP000465221"/>
    </source>
</evidence>
<dbReference type="EMBL" id="BLKC01000169">
    <property type="protein sequence ID" value="GFF58246.1"/>
    <property type="molecule type" value="Genomic_DNA"/>
</dbReference>
<dbReference type="AlphaFoldDB" id="A0A8H3SFN9"/>
<proteinExistence type="predicted"/>
<dbReference type="InterPro" id="IPR021369">
    <property type="entry name" value="DUF2985"/>
</dbReference>
<comment type="caution">
    <text evidence="1">The sequence shown here is derived from an EMBL/GenBank/DDBJ whole genome shotgun (WGS) entry which is preliminary data.</text>
</comment>
<accession>A0A8H3SFN9</accession>
<reference evidence="1 2" key="1">
    <citation type="submission" date="2020-01" db="EMBL/GenBank/DDBJ databases">
        <title>Draft genome sequence of Aspergillus udagawae IFM 46972.</title>
        <authorList>
            <person name="Takahashi H."/>
            <person name="Yaguchi T."/>
        </authorList>
    </citation>
    <scope>NUCLEOTIDE SEQUENCE [LARGE SCALE GENOMIC DNA]</scope>
    <source>
        <strain evidence="1 2">IFM 46972</strain>
    </source>
</reference>
<sequence>MCHPSCNNLYSSHQIWIIIDSQILDALFCVTGLGLASWRIQDLYLWCRQGAGTRRKWFGSSGSNSRKCRYEVH</sequence>
<evidence type="ECO:0000313" key="1">
    <source>
        <dbReference type="EMBL" id="GFF58246.1"/>
    </source>
</evidence>
<dbReference type="Proteomes" id="UP000465221">
    <property type="component" value="Unassembled WGS sequence"/>
</dbReference>